<keyword evidence="2" id="KW-1185">Reference proteome</keyword>
<gene>
    <name evidence="1" type="ORF">DGI_1070</name>
</gene>
<evidence type="ECO:0000313" key="2">
    <source>
        <dbReference type="Proteomes" id="UP000016587"/>
    </source>
</evidence>
<reference evidence="1 2" key="1">
    <citation type="journal article" date="2013" name="J. Bacteriol.">
        <title>Roles of HynAB and Ech, the only two hydrogenases found in the model sulfate reducer Desulfovibrio gigas.</title>
        <authorList>
            <person name="Morais-Silva F.O."/>
            <person name="Santos C.I."/>
            <person name="Rodrigues R."/>
            <person name="Pereira I.A."/>
            <person name="Rodrigues-Pousada C."/>
        </authorList>
    </citation>
    <scope>NUCLEOTIDE SEQUENCE [LARGE SCALE GENOMIC DNA]</scope>
    <source>
        <strain evidence="2">ATCC 19364 / DSM 1382 / NCIMB 9332 / VKM B-1759</strain>
    </source>
</reference>
<dbReference type="HOGENOM" id="CLU_1728430_0_0_7"/>
<reference evidence="2" key="2">
    <citation type="submission" date="2013-07" db="EMBL/GenBank/DDBJ databases">
        <authorList>
            <person name="Morais-Silva F.O."/>
            <person name="Rezende A.M."/>
            <person name="Pimentel C."/>
            <person name="Resende D.M."/>
            <person name="Santos C.I."/>
            <person name="Clemente C."/>
            <person name="de Oliveira L.M."/>
            <person name="da Silva S.M."/>
            <person name="Costa D.A."/>
            <person name="Varela-Raposo A."/>
            <person name="Horacio E.C.A."/>
            <person name="Matos M."/>
            <person name="Flores O."/>
            <person name="Ruiz J.C."/>
            <person name="Rodrigues-Pousada C."/>
        </authorList>
    </citation>
    <scope>NUCLEOTIDE SEQUENCE [LARGE SCALE GENOMIC DNA]</scope>
    <source>
        <strain evidence="2">ATCC 19364 / DSM 1382 / NCIMB 9332 / VKM B-1759</strain>
    </source>
</reference>
<sequence>MPAWAGQCQRTIHRINSTQSAASKFRCGKGMQLLCRALQIACDPAGLQGRFRNLDVDVRLQGADDLEHATAAFFPHLAIDQHRLKRDTAEGERVRCRHWGAVAFAGEPGRLQCLANLLQCGGASVNDEYVHGNAALLEALYASGVPNFATG</sequence>
<organism evidence="1 2">
    <name type="scientific">Megalodesulfovibrio gigas (strain ATCC 19364 / DSM 1382 / NCIMB 9332 / VKM B-1759)</name>
    <name type="common">Desulfovibrio gigas</name>
    <dbReference type="NCBI Taxonomy" id="1121448"/>
    <lineage>
        <taxon>Bacteria</taxon>
        <taxon>Pseudomonadati</taxon>
        <taxon>Thermodesulfobacteriota</taxon>
        <taxon>Desulfovibrionia</taxon>
        <taxon>Desulfovibrionales</taxon>
        <taxon>Desulfovibrionaceae</taxon>
        <taxon>Megalodesulfovibrio</taxon>
    </lineage>
</organism>
<protein>
    <submittedName>
        <fullName evidence="1">Uncharacterized protein</fullName>
    </submittedName>
</protein>
<dbReference type="EMBL" id="CP006585">
    <property type="protein sequence ID" value="AGW12944.1"/>
    <property type="molecule type" value="Genomic_DNA"/>
</dbReference>
<evidence type="ECO:0000313" key="1">
    <source>
        <dbReference type="EMBL" id="AGW12944.1"/>
    </source>
</evidence>
<dbReference type="PATRIC" id="fig|1121448.10.peg.1074"/>
<dbReference type="AlphaFoldDB" id="T2G9T7"/>
<proteinExistence type="predicted"/>
<dbReference type="Proteomes" id="UP000016587">
    <property type="component" value="Chromosome"/>
</dbReference>
<accession>T2G9T7</accession>
<dbReference type="KEGG" id="dgg:DGI_1070"/>
<name>T2G9T7_MEGG1</name>